<protein>
    <submittedName>
        <fullName evidence="2">Uncharacterized protein</fullName>
    </submittedName>
</protein>
<keyword evidence="3" id="KW-1185">Reference proteome</keyword>
<dbReference type="RefSeq" id="WP_252435338.1">
    <property type="nucleotide sequence ID" value="NZ_JAGSOV010000006.1"/>
</dbReference>
<proteinExistence type="predicted"/>
<evidence type="ECO:0000313" key="3">
    <source>
        <dbReference type="Proteomes" id="UP001165283"/>
    </source>
</evidence>
<accession>A0ABT0ZSU0</accession>
<dbReference type="EMBL" id="JAGSOV010000006">
    <property type="protein sequence ID" value="MCO1653750.1"/>
    <property type="molecule type" value="Genomic_DNA"/>
</dbReference>
<keyword evidence="1" id="KW-0472">Membrane</keyword>
<name>A0ABT0ZSU0_9PSEU</name>
<dbReference type="Proteomes" id="UP001165283">
    <property type="component" value="Unassembled WGS sequence"/>
</dbReference>
<feature type="transmembrane region" description="Helical" evidence="1">
    <location>
        <begin position="12"/>
        <end position="45"/>
    </location>
</feature>
<reference evidence="2" key="1">
    <citation type="submission" date="2021-04" db="EMBL/GenBank/DDBJ databases">
        <title>Pseudonocardia sp. nov., isolated from sandy soil of mangrove forest.</title>
        <authorList>
            <person name="Zan Z."/>
            <person name="Huang R."/>
            <person name="Liu W."/>
        </authorList>
    </citation>
    <scope>NUCLEOTIDE SEQUENCE</scope>
    <source>
        <strain evidence="2">S2-4</strain>
    </source>
</reference>
<gene>
    <name evidence="2" type="ORF">KDL28_01645</name>
</gene>
<organism evidence="2 3">
    <name type="scientific">Pseudonocardia humida</name>
    <dbReference type="NCBI Taxonomy" id="2800819"/>
    <lineage>
        <taxon>Bacteria</taxon>
        <taxon>Bacillati</taxon>
        <taxon>Actinomycetota</taxon>
        <taxon>Actinomycetes</taxon>
        <taxon>Pseudonocardiales</taxon>
        <taxon>Pseudonocardiaceae</taxon>
        <taxon>Pseudonocardia</taxon>
    </lineage>
</organism>
<keyword evidence="1" id="KW-1133">Transmembrane helix</keyword>
<keyword evidence="1" id="KW-0812">Transmembrane</keyword>
<evidence type="ECO:0000256" key="1">
    <source>
        <dbReference type="SAM" id="Phobius"/>
    </source>
</evidence>
<evidence type="ECO:0000313" key="2">
    <source>
        <dbReference type="EMBL" id="MCO1653750.1"/>
    </source>
</evidence>
<sequence length="54" mass="5058">MIHPAGIGGGGVAVLGVPVFATVGPAGVAVFCAVFLLLVGIGVLIPVEGGAFGL</sequence>
<comment type="caution">
    <text evidence="2">The sequence shown here is derived from an EMBL/GenBank/DDBJ whole genome shotgun (WGS) entry which is preliminary data.</text>
</comment>